<evidence type="ECO:0000256" key="3">
    <source>
        <dbReference type="ARBA" id="ARBA00012438"/>
    </source>
</evidence>
<proteinExistence type="predicted"/>
<keyword evidence="13" id="KW-1133">Transmembrane helix</keyword>
<evidence type="ECO:0000313" key="20">
    <source>
        <dbReference type="Proteomes" id="UP000198669"/>
    </source>
</evidence>
<dbReference type="OrthoDB" id="342253at2157"/>
<dbReference type="InterPro" id="IPR036890">
    <property type="entry name" value="HATPase_C_sf"/>
</dbReference>
<dbReference type="InterPro" id="IPR035965">
    <property type="entry name" value="PAS-like_dom_sf"/>
</dbReference>
<evidence type="ECO:0000313" key="19">
    <source>
        <dbReference type="Proteomes" id="UP000186879"/>
    </source>
</evidence>
<evidence type="ECO:0000256" key="6">
    <source>
        <dbReference type="ARBA" id="ARBA00022741"/>
    </source>
</evidence>
<dbReference type="SMART" id="SM00387">
    <property type="entry name" value="HATPase_c"/>
    <property type="match status" value="1"/>
</dbReference>
<dbReference type="PROSITE" id="PS50112">
    <property type="entry name" value="PAS"/>
    <property type="match status" value="1"/>
</dbReference>
<evidence type="ECO:0000313" key="17">
    <source>
        <dbReference type="EMBL" id="RNI08875.1"/>
    </source>
</evidence>
<keyword evidence="19" id="KW-1185">Reference proteome</keyword>
<dbReference type="Proteomes" id="UP000198669">
    <property type="component" value="Unassembled WGS sequence"/>
</dbReference>
<dbReference type="CDD" id="cd00082">
    <property type="entry name" value="HisKA"/>
    <property type="match status" value="1"/>
</dbReference>
<dbReference type="GO" id="GO:0005886">
    <property type="term" value="C:plasma membrane"/>
    <property type="evidence" value="ECO:0007669"/>
    <property type="project" value="TreeGrafter"/>
</dbReference>
<dbReference type="InterPro" id="IPR003594">
    <property type="entry name" value="HATPase_dom"/>
</dbReference>
<dbReference type="PRINTS" id="PR00344">
    <property type="entry name" value="BCTRLSENSOR"/>
</dbReference>
<keyword evidence="9" id="KW-0902">Two-component regulatory system</keyword>
<evidence type="ECO:0000256" key="2">
    <source>
        <dbReference type="ARBA" id="ARBA00004370"/>
    </source>
</evidence>
<keyword evidence="5" id="KW-0808">Transferase</keyword>
<evidence type="ECO:0000259" key="15">
    <source>
        <dbReference type="PROSITE" id="PS50112"/>
    </source>
</evidence>
<evidence type="ECO:0000313" key="16">
    <source>
        <dbReference type="EMBL" id="APH39783.1"/>
    </source>
</evidence>
<dbReference type="SMART" id="SM00388">
    <property type="entry name" value="HisKA"/>
    <property type="match status" value="1"/>
</dbReference>
<evidence type="ECO:0000256" key="5">
    <source>
        <dbReference type="ARBA" id="ARBA00022679"/>
    </source>
</evidence>
<evidence type="ECO:0000313" key="21">
    <source>
        <dbReference type="Proteomes" id="UP000267921"/>
    </source>
</evidence>
<dbReference type="GO" id="GO:0005524">
    <property type="term" value="F:ATP binding"/>
    <property type="evidence" value="ECO:0007669"/>
    <property type="project" value="UniProtKB-KW"/>
</dbReference>
<dbReference type="Pfam" id="PF00512">
    <property type="entry name" value="HisKA"/>
    <property type="match status" value="1"/>
</dbReference>
<dbReference type="PANTHER" id="PTHR43047:SF72">
    <property type="entry name" value="OSMOSENSING HISTIDINE PROTEIN KINASE SLN1"/>
    <property type="match status" value="1"/>
</dbReference>
<feature type="coiled-coil region" evidence="12">
    <location>
        <begin position="214"/>
        <end position="241"/>
    </location>
</feature>
<reference evidence="17 21" key="3">
    <citation type="submission" date="2018-10" db="EMBL/GenBank/DDBJ databases">
        <title>Cultivation of a novel Methanohalophilus strain from Kebrit Deep of the Red Sea and a genomic comparison of members of the genus Methanohalophilus.</title>
        <authorList>
            <person name="Guan Y."/>
            <person name="Ngugi D.K."/>
            <person name="Stingl U."/>
        </authorList>
    </citation>
    <scope>NUCLEOTIDE SEQUENCE [LARGE SCALE GENOMIC DNA]</scope>
    <source>
        <strain evidence="17 21">DSM 3094</strain>
    </source>
</reference>
<keyword evidence="12" id="KW-0175">Coiled coil</keyword>
<dbReference type="GO" id="GO:0009927">
    <property type="term" value="F:histidine phosphotransfer kinase activity"/>
    <property type="evidence" value="ECO:0007669"/>
    <property type="project" value="TreeGrafter"/>
</dbReference>
<dbReference type="Proteomes" id="UP000267921">
    <property type="component" value="Unassembled WGS sequence"/>
</dbReference>
<keyword evidence="10 13" id="KW-0472">Membrane</keyword>
<reference evidence="16 19" key="1">
    <citation type="submission" date="2016-10" db="EMBL/GenBank/DDBJ databases">
        <title>Methanohalophilus halophilus.</title>
        <authorList>
            <person name="L'haridon S."/>
        </authorList>
    </citation>
    <scope>NUCLEOTIDE SEQUENCE [LARGE SCALE GENOMIC DNA]</scope>
    <source>
        <strain evidence="16 19">Z-7982</strain>
    </source>
</reference>
<feature type="transmembrane region" description="Helical" evidence="13">
    <location>
        <begin position="63"/>
        <end position="83"/>
    </location>
</feature>
<reference evidence="18 20" key="2">
    <citation type="submission" date="2016-10" db="EMBL/GenBank/DDBJ databases">
        <authorList>
            <person name="de Groot N.N."/>
        </authorList>
    </citation>
    <scope>NUCLEOTIDE SEQUENCE [LARGE SCALE GENOMIC DNA]</scope>
    <source>
        <strain evidence="18 20">Z-7982</strain>
    </source>
</reference>
<dbReference type="RefSeq" id="WP_072562197.1">
    <property type="nucleotide sequence ID" value="NZ_CP017921.1"/>
</dbReference>
<dbReference type="FunFam" id="3.30.565.10:FF:000010">
    <property type="entry name" value="Sensor histidine kinase RcsC"/>
    <property type="match status" value="1"/>
</dbReference>
<feature type="domain" description="Histidine kinase" evidence="14">
    <location>
        <begin position="248"/>
        <end position="467"/>
    </location>
</feature>
<evidence type="ECO:0000259" key="14">
    <source>
        <dbReference type="PROSITE" id="PS50109"/>
    </source>
</evidence>
<dbReference type="Gene3D" id="1.10.287.130">
    <property type="match status" value="1"/>
</dbReference>
<dbReference type="AlphaFoldDB" id="A0A1L3Q4P0"/>
<dbReference type="EMBL" id="CP017921">
    <property type="protein sequence ID" value="APH39783.1"/>
    <property type="molecule type" value="Genomic_DNA"/>
</dbReference>
<evidence type="ECO:0000256" key="9">
    <source>
        <dbReference type="ARBA" id="ARBA00023012"/>
    </source>
</evidence>
<dbReference type="InterPro" id="IPR003661">
    <property type="entry name" value="HisK_dim/P_dom"/>
</dbReference>
<dbReference type="EC" id="2.7.13.3" evidence="3"/>
<keyword evidence="11" id="KW-0131">Cell cycle</keyword>
<feature type="domain" description="PAS" evidence="15">
    <location>
        <begin position="103"/>
        <end position="175"/>
    </location>
</feature>
<dbReference type="InterPro" id="IPR004358">
    <property type="entry name" value="Sig_transdc_His_kin-like_C"/>
</dbReference>
<organism evidence="16 19">
    <name type="scientific">Methanohalophilus halophilus</name>
    <dbReference type="NCBI Taxonomy" id="2177"/>
    <lineage>
        <taxon>Archaea</taxon>
        <taxon>Methanobacteriati</taxon>
        <taxon>Methanobacteriota</taxon>
        <taxon>Stenosarchaea group</taxon>
        <taxon>Methanomicrobia</taxon>
        <taxon>Methanosarcinales</taxon>
        <taxon>Methanosarcinaceae</taxon>
        <taxon>Methanohalophilus</taxon>
    </lineage>
</organism>
<keyword evidence="8" id="KW-0067">ATP-binding</keyword>
<evidence type="ECO:0000256" key="13">
    <source>
        <dbReference type="SAM" id="Phobius"/>
    </source>
</evidence>
<dbReference type="NCBIfam" id="TIGR00229">
    <property type="entry name" value="sensory_box"/>
    <property type="match status" value="1"/>
</dbReference>
<evidence type="ECO:0000256" key="11">
    <source>
        <dbReference type="ARBA" id="ARBA00023306"/>
    </source>
</evidence>
<dbReference type="SUPFAM" id="SSF47384">
    <property type="entry name" value="Homodimeric domain of signal transducing histidine kinase"/>
    <property type="match status" value="1"/>
</dbReference>
<dbReference type="CDD" id="cd16922">
    <property type="entry name" value="HATPase_EvgS-ArcB-TorS-like"/>
    <property type="match status" value="1"/>
</dbReference>
<accession>A0A1L3Q4P0</accession>
<feature type="transmembrane region" description="Helical" evidence="13">
    <location>
        <begin position="23"/>
        <end position="43"/>
    </location>
</feature>
<dbReference type="STRING" id="2177.BHR79_10050"/>
<dbReference type="Gene3D" id="3.30.565.10">
    <property type="entry name" value="Histidine kinase-like ATPase, C-terminal domain"/>
    <property type="match status" value="1"/>
</dbReference>
<keyword evidence="13" id="KW-0812">Transmembrane</keyword>
<dbReference type="Gene3D" id="3.30.450.20">
    <property type="entry name" value="PAS domain"/>
    <property type="match status" value="1"/>
</dbReference>
<dbReference type="EMBL" id="FNMU01000002">
    <property type="protein sequence ID" value="SDW40356.1"/>
    <property type="molecule type" value="Genomic_DNA"/>
</dbReference>
<gene>
    <name evidence="16" type="ORF">BHR79_10050</name>
    <name evidence="17" type="ORF">EFE40_05210</name>
    <name evidence="18" type="ORF">SAMN04515625_0930</name>
</gene>
<dbReference type="SUPFAM" id="SSF55874">
    <property type="entry name" value="ATPase domain of HSP90 chaperone/DNA topoisomerase II/histidine kinase"/>
    <property type="match status" value="1"/>
</dbReference>
<dbReference type="EMBL" id="RJJG01000004">
    <property type="protein sequence ID" value="RNI08875.1"/>
    <property type="molecule type" value="Genomic_DNA"/>
</dbReference>
<dbReference type="CDD" id="cd00130">
    <property type="entry name" value="PAS"/>
    <property type="match status" value="1"/>
</dbReference>
<keyword evidence="6" id="KW-0547">Nucleotide-binding</keyword>
<keyword evidence="7" id="KW-0418">Kinase</keyword>
<dbReference type="GeneID" id="30584116"/>
<evidence type="ECO:0000256" key="7">
    <source>
        <dbReference type="ARBA" id="ARBA00022777"/>
    </source>
</evidence>
<dbReference type="SUPFAM" id="SSF55785">
    <property type="entry name" value="PYP-like sensor domain (PAS domain)"/>
    <property type="match status" value="1"/>
</dbReference>
<dbReference type="KEGG" id="mhaz:BHR79_10050"/>
<dbReference type="Proteomes" id="UP000186879">
    <property type="component" value="Chromosome"/>
</dbReference>
<sequence>MDDKNYIDNPDPLRLKEWFKKPYSVTVTTILIFILVLYPTWVYVANWFENVSANGLASGDVSFIKALSFIMMLLATNITHMVLSKHLSLSKTVKEQEHKIDLSERKFQTFIENVPNVAVQGFNPHYKVHYWNSASEKMYGYQKEEAIGKDMTELVIPAENRNVFINIINTTQEGGNRAKSWETTFLNKKRDEIPVFSSYSTVQVPENNLEIFSMEIDLTERKRMERELINAKKKAEASNDAKSNFLANMSHELRTPLNSIIGFSDLLSSNHAGSLNEKQIKYAQNISVSGNHLLGIINDILDISKAEAGKLDLQYENIQVLRMLQEIVEIMKPTAAERRITIHTEIDPNVETIEADSGKLKQIIYNLAGNAIKFCYDNGNVTIKVKRRENSITFEIEDDGIGIKEEDLDKLFKPFSQLDETTKKEYEGTGLGLSLVKKLVELHGGKVWVKSQYGKYCIFGFNLPLIPDDKNLQ</sequence>
<keyword evidence="4" id="KW-0597">Phosphoprotein</keyword>
<evidence type="ECO:0000313" key="18">
    <source>
        <dbReference type="EMBL" id="SDW40356.1"/>
    </source>
</evidence>
<comment type="subcellular location">
    <subcellularLocation>
        <location evidence="2">Membrane</location>
    </subcellularLocation>
</comment>
<dbReference type="PANTHER" id="PTHR43047">
    <property type="entry name" value="TWO-COMPONENT HISTIDINE PROTEIN KINASE"/>
    <property type="match status" value="1"/>
</dbReference>
<dbReference type="InterPro" id="IPR005467">
    <property type="entry name" value="His_kinase_dom"/>
</dbReference>
<comment type="catalytic activity">
    <reaction evidence="1">
        <text>ATP + protein L-histidine = ADP + protein N-phospho-L-histidine.</text>
        <dbReference type="EC" id="2.7.13.3"/>
    </reaction>
</comment>
<name>A0A1L3Q4P0_9EURY</name>
<protein>
    <recommendedName>
        <fullName evidence="3">histidine kinase</fullName>
        <ecNumber evidence="3">2.7.13.3</ecNumber>
    </recommendedName>
</protein>
<dbReference type="GO" id="GO:0000155">
    <property type="term" value="F:phosphorelay sensor kinase activity"/>
    <property type="evidence" value="ECO:0007669"/>
    <property type="project" value="InterPro"/>
</dbReference>
<dbReference type="Pfam" id="PF13426">
    <property type="entry name" value="PAS_9"/>
    <property type="match status" value="1"/>
</dbReference>
<evidence type="ECO:0000256" key="1">
    <source>
        <dbReference type="ARBA" id="ARBA00000085"/>
    </source>
</evidence>
<evidence type="ECO:0000256" key="4">
    <source>
        <dbReference type="ARBA" id="ARBA00022553"/>
    </source>
</evidence>
<dbReference type="SMART" id="SM00091">
    <property type="entry name" value="PAS"/>
    <property type="match status" value="1"/>
</dbReference>
<evidence type="ECO:0000256" key="8">
    <source>
        <dbReference type="ARBA" id="ARBA00022840"/>
    </source>
</evidence>
<dbReference type="PROSITE" id="PS50109">
    <property type="entry name" value="HIS_KIN"/>
    <property type="match status" value="1"/>
</dbReference>
<dbReference type="FunFam" id="1.10.287.130:FF:000038">
    <property type="entry name" value="Sensory transduction histidine kinase"/>
    <property type="match status" value="1"/>
</dbReference>
<dbReference type="Pfam" id="PF02518">
    <property type="entry name" value="HATPase_c"/>
    <property type="match status" value="1"/>
</dbReference>
<dbReference type="InterPro" id="IPR000014">
    <property type="entry name" value="PAS"/>
</dbReference>
<evidence type="ECO:0000256" key="10">
    <source>
        <dbReference type="ARBA" id="ARBA00023136"/>
    </source>
</evidence>
<dbReference type="InterPro" id="IPR036097">
    <property type="entry name" value="HisK_dim/P_sf"/>
</dbReference>
<evidence type="ECO:0000256" key="12">
    <source>
        <dbReference type="SAM" id="Coils"/>
    </source>
</evidence>